<comment type="caution">
    <text evidence="2">The sequence shown here is derived from an EMBL/GenBank/DDBJ whole genome shotgun (WGS) entry which is preliminary data.</text>
</comment>
<feature type="compositionally biased region" description="Polar residues" evidence="1">
    <location>
        <begin position="279"/>
        <end position="296"/>
    </location>
</feature>
<accession>A0A8H7C994</accession>
<organism evidence="2 3">
    <name type="scientific">Agaricus bisporus var. burnettii</name>
    <dbReference type="NCBI Taxonomy" id="192524"/>
    <lineage>
        <taxon>Eukaryota</taxon>
        <taxon>Fungi</taxon>
        <taxon>Dikarya</taxon>
        <taxon>Basidiomycota</taxon>
        <taxon>Agaricomycotina</taxon>
        <taxon>Agaricomycetes</taxon>
        <taxon>Agaricomycetidae</taxon>
        <taxon>Agaricales</taxon>
        <taxon>Agaricineae</taxon>
        <taxon>Agaricaceae</taxon>
        <taxon>Agaricus</taxon>
    </lineage>
</organism>
<evidence type="ECO:0000313" key="2">
    <source>
        <dbReference type="EMBL" id="KAF7770570.1"/>
    </source>
</evidence>
<dbReference type="EMBL" id="JABXXO010000009">
    <property type="protein sequence ID" value="KAF7770570.1"/>
    <property type="molecule type" value="Genomic_DNA"/>
</dbReference>
<feature type="compositionally biased region" description="Polar residues" evidence="1">
    <location>
        <begin position="310"/>
        <end position="360"/>
    </location>
</feature>
<sequence>MEALWAQLLRKDTVNVPNAPAGPVDRNATSARILLYDTQARLEQFSSRADTMLKEMSDANHQLKTVGMLFEKDRESQTSDMIDLVNRCQTEILKTIGKPAQQPEFLAFQEKLELRVEGLNQRLDALQMFNQTHSQALETHSQTLKSIQDQQNALLAAILPLLTLVQSIFPQIEKMKEQIQEVKTESTSAWAAFRQDFAKFLAIQQQQSHTQATHKRQLSIQSAASSPIVRKKIRTESLVSRSSTTHESKGKPAVLTHLSIPGKSDAQNIDHAPDLTYRPPSTTPQSDAVQSTQNTPMHPIRSDSIKRSSRLQVPSSRTLAAQTSIPSFVNTRSGSRRISTNSWHDSKTPLSNKHSPQCPTSMPPPRSATKVQGPTTSYSTVGGVPPPNSWRLMTSNQAPFRAATILSRYNNQIPPSRDGRRFIPLDDDDDDDDEIP</sequence>
<feature type="compositionally biased region" description="Acidic residues" evidence="1">
    <location>
        <begin position="425"/>
        <end position="436"/>
    </location>
</feature>
<dbReference type="AlphaFoldDB" id="A0A8H7C994"/>
<feature type="region of interest" description="Disordered" evidence="1">
    <location>
        <begin position="231"/>
        <end position="384"/>
    </location>
</feature>
<feature type="compositionally biased region" description="Polar residues" evidence="1">
    <location>
        <begin position="369"/>
        <end position="380"/>
    </location>
</feature>
<reference evidence="2 3" key="1">
    <citation type="journal article" name="Sci. Rep.">
        <title>Telomere-to-telomere assembled and centromere annotated genomes of the two main subspecies of the button mushroom Agaricus bisporus reveal especially polymorphic chromosome ends.</title>
        <authorList>
            <person name="Sonnenberg A.S.M."/>
            <person name="Sedaghat-Telgerd N."/>
            <person name="Lavrijssen B."/>
            <person name="Ohm R.A."/>
            <person name="Hendrickx P.M."/>
            <person name="Scholtmeijer K."/>
            <person name="Baars J.J.P."/>
            <person name="van Peer A."/>
        </authorList>
    </citation>
    <scope>NUCLEOTIDE SEQUENCE [LARGE SCALE GENOMIC DNA]</scope>
    <source>
        <strain evidence="2 3">H119_p4</strain>
    </source>
</reference>
<evidence type="ECO:0000256" key="1">
    <source>
        <dbReference type="SAM" id="MobiDB-lite"/>
    </source>
</evidence>
<dbReference type="Proteomes" id="UP000629468">
    <property type="component" value="Unassembled WGS sequence"/>
</dbReference>
<feature type="region of interest" description="Disordered" evidence="1">
    <location>
        <begin position="410"/>
        <end position="436"/>
    </location>
</feature>
<protein>
    <submittedName>
        <fullName evidence="2">Uncharacterized protein</fullName>
    </submittedName>
</protein>
<name>A0A8H7C994_AGABI</name>
<proteinExistence type="predicted"/>
<evidence type="ECO:0000313" key="3">
    <source>
        <dbReference type="Proteomes" id="UP000629468"/>
    </source>
</evidence>
<gene>
    <name evidence="2" type="ORF">Agabi119p4_6544</name>
</gene>